<keyword evidence="4" id="KW-0121">Carboxypeptidase</keyword>
<feature type="signal peptide" evidence="3">
    <location>
        <begin position="1"/>
        <end position="22"/>
    </location>
</feature>
<dbReference type="EMBL" id="CP015108">
    <property type="protein sequence ID" value="ARF14651.1"/>
    <property type="molecule type" value="Genomic_DNA"/>
</dbReference>
<dbReference type="GO" id="GO:0004180">
    <property type="term" value="F:carboxypeptidase activity"/>
    <property type="evidence" value="ECO:0007669"/>
    <property type="project" value="UniProtKB-KW"/>
</dbReference>
<keyword evidence="5" id="KW-1185">Reference proteome</keyword>
<evidence type="ECO:0000256" key="2">
    <source>
        <dbReference type="ARBA" id="ARBA00022801"/>
    </source>
</evidence>
<sequence length="496" mass="54403">MNSKKTPTRWSKWLLGAMLIMASVTTPVIEGQAAVAQPSYKGLETGINQVISSQRMRGTRSSVIVREADTQRIVYQYRGNQGITPASNVKVLTSTAALEVLGKDYTFDTDVLTNGTVKNGILDGHLYLRGTGDPTLLEADLLRMARQMRESGIKSVTGHIVADDTWFDTQRLSPGIHKSDETYYYAAQVSALTISPNKDYDAGTTIVQAKPTRNGRAGAVTLTPHTDIVKVVNRTRTVPKNQRNTVTMKRQQGTNTIIVSGNIPLNSNGNRQWVTVSNPTAYTADVFKRALAKEGIKLQPTARVTRGKTPENTKLLAKKESMSLYYLMMPFMKYSNNSHAEILAKSMGRAVYNEGSWNAGLRVVRETLEKDGISAKGMYVEDGSGMSHKNKIPSEKIAEVLYVAQSKEWYPAFERSLPIAGVNDRMLGGTLRNRLTSPVVRGKVQAKTGSLNGTDSLSGYVTTKSGQELIFSILTENVRGTAKPDIDKMVQVMAAQ</sequence>
<dbReference type="NCBIfam" id="TIGR00666">
    <property type="entry name" value="PBP4"/>
    <property type="match status" value="1"/>
</dbReference>
<dbReference type="InterPro" id="IPR000667">
    <property type="entry name" value="Peptidase_S13"/>
</dbReference>
<evidence type="ECO:0000256" key="3">
    <source>
        <dbReference type="SAM" id="SignalP"/>
    </source>
</evidence>
<organism evidence="4 5">
    <name type="scientific">Sporosarcina ureae</name>
    <dbReference type="NCBI Taxonomy" id="1571"/>
    <lineage>
        <taxon>Bacteria</taxon>
        <taxon>Bacillati</taxon>
        <taxon>Bacillota</taxon>
        <taxon>Bacilli</taxon>
        <taxon>Bacillales</taxon>
        <taxon>Caryophanaceae</taxon>
        <taxon>Sporosarcina</taxon>
    </lineage>
</organism>
<feature type="chain" id="PRO_5047357683" evidence="3">
    <location>
        <begin position="23"/>
        <end position="496"/>
    </location>
</feature>
<name>A0ABN4YV09_SPOUR</name>
<reference evidence="4 5" key="1">
    <citation type="submission" date="2016-04" db="EMBL/GenBank/DDBJ databases">
        <title>Comparative Genomics and Epigenetics of Sporosarcina ureae.</title>
        <authorList>
            <person name="Oliver A.S."/>
            <person name="Cooper K.K."/>
        </authorList>
    </citation>
    <scope>NUCLEOTIDE SEQUENCE [LARGE SCALE GENOMIC DNA]</scope>
    <source>
        <strain evidence="4 5">S204</strain>
    </source>
</reference>
<comment type="similarity">
    <text evidence="1">Belongs to the peptidase S13 family.</text>
</comment>
<dbReference type="Gene3D" id="3.50.80.20">
    <property type="entry name" value="D-Ala-D-Ala carboxypeptidase C, peptidase S13"/>
    <property type="match status" value="1"/>
</dbReference>
<dbReference type="PANTHER" id="PTHR30023:SF0">
    <property type="entry name" value="PENICILLIN-SENSITIVE CARBOXYPEPTIDASE A"/>
    <property type="match status" value="1"/>
</dbReference>
<dbReference type="RefSeq" id="WP_029055050.1">
    <property type="nucleotide sequence ID" value="NZ_CP015108.1"/>
</dbReference>
<dbReference type="SUPFAM" id="SSF56601">
    <property type="entry name" value="beta-lactamase/transpeptidase-like"/>
    <property type="match status" value="1"/>
</dbReference>
<evidence type="ECO:0000313" key="5">
    <source>
        <dbReference type="Proteomes" id="UP000192486"/>
    </source>
</evidence>
<evidence type="ECO:0000256" key="1">
    <source>
        <dbReference type="ARBA" id="ARBA00006096"/>
    </source>
</evidence>
<dbReference type="PANTHER" id="PTHR30023">
    <property type="entry name" value="D-ALANYL-D-ALANINE CARBOXYPEPTIDASE"/>
    <property type="match status" value="1"/>
</dbReference>
<dbReference type="InterPro" id="IPR012338">
    <property type="entry name" value="Beta-lactam/transpept-like"/>
</dbReference>
<proteinExistence type="inferred from homology"/>
<dbReference type="Pfam" id="PF02113">
    <property type="entry name" value="Peptidase_S13"/>
    <property type="match status" value="1"/>
</dbReference>
<dbReference type="PRINTS" id="PR00922">
    <property type="entry name" value="DADACBPTASE3"/>
</dbReference>
<keyword evidence="3" id="KW-0732">Signal</keyword>
<dbReference type="Gene3D" id="3.40.710.10">
    <property type="entry name" value="DD-peptidase/beta-lactamase superfamily"/>
    <property type="match status" value="1"/>
</dbReference>
<keyword evidence="2" id="KW-0378">Hydrolase</keyword>
<protein>
    <submittedName>
        <fullName evidence="4">D-alanyl-D-alanine carboxypeptidase</fullName>
    </submittedName>
</protein>
<accession>A0ABN4YV09</accession>
<gene>
    <name evidence="4" type="ORF">SporoS204_11150</name>
</gene>
<keyword evidence="4" id="KW-0645">Protease</keyword>
<evidence type="ECO:0000313" key="4">
    <source>
        <dbReference type="EMBL" id="ARF14651.1"/>
    </source>
</evidence>
<dbReference type="Proteomes" id="UP000192486">
    <property type="component" value="Chromosome"/>
</dbReference>